<proteinExistence type="predicted"/>
<sequence>MFAFLFEHFVGKVHHFYVEFYAEKLTQVGKIVEKVGITSLKVNWHDIPLILN</sequence>
<comment type="caution">
    <text evidence="1">The sequence shown here is derived from an EMBL/GenBank/DDBJ whole genome shotgun (WGS) entry which is preliminary data.</text>
</comment>
<gene>
    <name evidence="1" type="ORF">SDC9_207173</name>
</gene>
<accession>A0A645J8K7</accession>
<dbReference type="EMBL" id="VSSQ01133479">
    <property type="protein sequence ID" value="MPN59452.1"/>
    <property type="molecule type" value="Genomic_DNA"/>
</dbReference>
<reference evidence="1" key="1">
    <citation type="submission" date="2019-08" db="EMBL/GenBank/DDBJ databases">
        <authorList>
            <person name="Kucharzyk K."/>
            <person name="Murdoch R.W."/>
            <person name="Higgins S."/>
            <person name="Loffler F."/>
        </authorList>
    </citation>
    <scope>NUCLEOTIDE SEQUENCE</scope>
</reference>
<name>A0A645J8K7_9ZZZZ</name>
<evidence type="ECO:0000313" key="1">
    <source>
        <dbReference type="EMBL" id="MPN59452.1"/>
    </source>
</evidence>
<organism evidence="1">
    <name type="scientific">bioreactor metagenome</name>
    <dbReference type="NCBI Taxonomy" id="1076179"/>
    <lineage>
        <taxon>unclassified sequences</taxon>
        <taxon>metagenomes</taxon>
        <taxon>ecological metagenomes</taxon>
    </lineage>
</organism>
<dbReference type="AlphaFoldDB" id="A0A645J8K7"/>
<protein>
    <submittedName>
        <fullName evidence="1">Uncharacterized protein</fullName>
    </submittedName>
</protein>